<reference evidence="4" key="1">
    <citation type="submission" date="2014-07" db="EMBL/GenBank/DDBJ databases">
        <authorList>
            <person name="Martin A.A"/>
            <person name="De Silva N."/>
        </authorList>
    </citation>
    <scope>NUCLEOTIDE SEQUENCE</scope>
</reference>
<protein>
    <submittedName>
        <fullName evidence="5">GRIP domain-containing protein</fullName>
    </submittedName>
</protein>
<evidence type="ECO:0000256" key="3">
    <source>
        <dbReference type="SAM" id="Coils"/>
    </source>
</evidence>
<feature type="coiled-coil region" evidence="3">
    <location>
        <begin position="62"/>
        <end position="240"/>
    </location>
</feature>
<feature type="coiled-coil region" evidence="3">
    <location>
        <begin position="332"/>
        <end position="359"/>
    </location>
</feature>
<keyword evidence="4" id="KW-1185">Reference proteome</keyword>
<dbReference type="WBParaSite" id="SVE_0636000.1">
    <property type="protein sequence ID" value="SVE_0636000.1"/>
    <property type="gene ID" value="SVE_0636000"/>
</dbReference>
<proteinExistence type="inferred from homology"/>
<keyword evidence="2 3" id="KW-0175">Coiled coil</keyword>
<dbReference type="InterPro" id="IPR019179">
    <property type="entry name" value="CC149"/>
</dbReference>
<dbReference type="STRING" id="75913.A0A0K0FBZ6"/>
<evidence type="ECO:0000313" key="4">
    <source>
        <dbReference type="Proteomes" id="UP000035680"/>
    </source>
</evidence>
<organism evidence="4 5">
    <name type="scientific">Strongyloides venezuelensis</name>
    <name type="common">Threadworm</name>
    <dbReference type="NCBI Taxonomy" id="75913"/>
    <lineage>
        <taxon>Eukaryota</taxon>
        <taxon>Metazoa</taxon>
        <taxon>Ecdysozoa</taxon>
        <taxon>Nematoda</taxon>
        <taxon>Chromadorea</taxon>
        <taxon>Rhabditida</taxon>
        <taxon>Tylenchina</taxon>
        <taxon>Panagrolaimomorpha</taxon>
        <taxon>Strongyloidoidea</taxon>
        <taxon>Strongyloididae</taxon>
        <taxon>Strongyloides</taxon>
    </lineage>
</organism>
<dbReference type="Proteomes" id="UP000035680">
    <property type="component" value="Unassembled WGS sequence"/>
</dbReference>
<comment type="similarity">
    <text evidence="1">Belongs to the CCDC149 family.</text>
</comment>
<dbReference type="AlphaFoldDB" id="A0A0K0FBZ6"/>
<evidence type="ECO:0000256" key="2">
    <source>
        <dbReference type="ARBA" id="ARBA00023054"/>
    </source>
</evidence>
<reference evidence="5" key="2">
    <citation type="submission" date="2015-08" db="UniProtKB">
        <authorList>
            <consortium name="WormBaseParasite"/>
        </authorList>
    </citation>
    <scope>IDENTIFICATION</scope>
</reference>
<evidence type="ECO:0000313" key="5">
    <source>
        <dbReference type="WBParaSite" id="SVE_0636000.1"/>
    </source>
</evidence>
<dbReference type="PANTHER" id="PTHR21682:SF2">
    <property type="entry name" value="COILED-COIL DOMAIN-CONTAINING PROTEIN 149"/>
    <property type="match status" value="1"/>
</dbReference>
<evidence type="ECO:0000256" key="1">
    <source>
        <dbReference type="ARBA" id="ARBA00005872"/>
    </source>
</evidence>
<dbReference type="PANTHER" id="PTHR21682">
    <property type="entry name" value="COILED-COIL DOMAIN-CONTAINING PROTEIN 149"/>
    <property type="match status" value="1"/>
</dbReference>
<accession>A0A0K0FBZ6</accession>
<name>A0A0K0FBZ6_STRVS</name>
<dbReference type="Pfam" id="PF09789">
    <property type="entry name" value="CC149"/>
    <property type="match status" value="1"/>
</dbReference>
<sequence>MNGNINYKTIGVTLDRNGKVLVSEENIKKLCNELEYFSRKINLKTQTVLKISQDLSLTHTKLEESEKNCQKLEIDIKRGNEIIEGLKKDFEKDYSKVRDKCNQFVKEKEALKKENEYLLKENDQLKDEVRNLRKDCLGYRQKIAKLEVKEIKSVIHKEQSFENEELKKKSEELKKDVSILLCDKEELIKERDCIKEKMKRLSQEIIYLLNGDPEAIEEDIDRIISDNRIMKAQLENMKQERGLTKAALKKYKSLLGKHTYNKNNDDSEPFDCQMEDFFSNHNSKVITFKQIKELLGSTGEGVKEEDYKTLTLLLVDYCNDKKLALTHQRNANKILGKKVSDMELKIKNLEKNKERICKSPNKDFLNELLTKKDVCCKNIQVDIQ</sequence>